<sequence>MARTGIVTAAAIDVLAAALSTELRLEQDELRRIAARQAADLVRAGFRVTVPVEALATTRRRTRSA</sequence>
<accession>A0ABW9IXH0</accession>
<reference evidence="1 2" key="1">
    <citation type="submission" date="2024-12" db="EMBL/GenBank/DDBJ databases">
        <title>Forecasting of Potato common scab and diversities of Pathogenic streptomyces spp. in china.</title>
        <authorList>
            <person name="Handique U."/>
            <person name="Wu J."/>
        </authorList>
    </citation>
    <scope>NUCLEOTIDE SEQUENCE [LARGE SCALE GENOMIC DNA]</scope>
    <source>
        <strain evidence="1 2">ZRIMU1585</strain>
    </source>
</reference>
<dbReference type="Proteomes" id="UP001631993">
    <property type="component" value="Unassembled WGS sequence"/>
</dbReference>
<evidence type="ECO:0000313" key="1">
    <source>
        <dbReference type="EMBL" id="MFM9653136.1"/>
    </source>
</evidence>
<comment type="caution">
    <text evidence="1">The sequence shown here is derived from an EMBL/GenBank/DDBJ whole genome shotgun (WGS) entry which is preliminary data.</text>
</comment>
<name>A0ABW9IXH0_STRGJ</name>
<dbReference type="EMBL" id="JBJVNE010000040">
    <property type="protein sequence ID" value="MFM9653136.1"/>
    <property type="molecule type" value="Genomic_DNA"/>
</dbReference>
<organism evidence="1 2">
    <name type="scientific">Streptomyces galilaeus</name>
    <dbReference type="NCBI Taxonomy" id="33899"/>
    <lineage>
        <taxon>Bacteria</taxon>
        <taxon>Bacillati</taxon>
        <taxon>Actinomycetota</taxon>
        <taxon>Actinomycetes</taxon>
        <taxon>Kitasatosporales</taxon>
        <taxon>Streptomycetaceae</taxon>
        <taxon>Streptomyces</taxon>
    </lineage>
</organism>
<dbReference type="RefSeq" id="WP_369278454.1">
    <property type="nucleotide sequence ID" value="NZ_JBJVMW010000042.1"/>
</dbReference>
<gene>
    <name evidence="1" type="ORF">ACKI1S_44445</name>
</gene>
<proteinExistence type="predicted"/>
<evidence type="ECO:0000313" key="2">
    <source>
        <dbReference type="Proteomes" id="UP001631993"/>
    </source>
</evidence>
<keyword evidence="2" id="KW-1185">Reference proteome</keyword>
<protein>
    <recommendedName>
        <fullName evidence="3">DUF2191 domain-containing protein</fullName>
    </recommendedName>
</protein>
<evidence type="ECO:0008006" key="3">
    <source>
        <dbReference type="Google" id="ProtNLM"/>
    </source>
</evidence>